<sequence length="198" mass="19350">TGPTGPIGLTGATGPTGPTGPIGLTGATGPTGPTGPIGLTGPTGPTGPTGVTGPAFNTFADLSVYGVRAINNQSTVIWTVAPSRTFISNIGFNGSDSLIIQQPGIYYMIGALMPSVGVGGSFGVQIGINGTTPQFGFSAANYGTPAGQEVVAFGLASLNVGDTVALFNIGAPTSIGGAIGNQPDGPAARLTIYKIADL</sequence>
<evidence type="ECO:0000313" key="3">
    <source>
        <dbReference type="Proteomes" id="UP000823485"/>
    </source>
</evidence>
<dbReference type="InterPro" id="IPR008160">
    <property type="entry name" value="Collagen"/>
</dbReference>
<dbReference type="Pfam" id="PF01391">
    <property type="entry name" value="Collagen"/>
    <property type="match status" value="1"/>
</dbReference>
<dbReference type="EMBL" id="JAFBFH010000003">
    <property type="protein sequence ID" value="MBM7713583.1"/>
    <property type="molecule type" value="Genomic_DNA"/>
</dbReference>
<proteinExistence type="predicted"/>
<gene>
    <name evidence="2" type="ORF">JOC94_000552</name>
</gene>
<dbReference type="Proteomes" id="UP000823485">
    <property type="component" value="Unassembled WGS sequence"/>
</dbReference>
<protein>
    <recommendedName>
        <fullName evidence="4">Collagen-like protein</fullName>
    </recommendedName>
</protein>
<feature type="non-terminal residue" evidence="2">
    <location>
        <position position="1"/>
    </location>
</feature>
<name>A0ABS2R1Q9_9BACI</name>
<keyword evidence="3" id="KW-1185">Reference proteome</keyword>
<reference evidence="2 3" key="1">
    <citation type="submission" date="2021-01" db="EMBL/GenBank/DDBJ databases">
        <title>Genomic Encyclopedia of Type Strains, Phase IV (KMG-IV): sequencing the most valuable type-strain genomes for metagenomic binning, comparative biology and taxonomic classification.</title>
        <authorList>
            <person name="Goeker M."/>
        </authorList>
    </citation>
    <scope>NUCLEOTIDE SEQUENCE [LARGE SCALE GENOMIC DNA]</scope>
    <source>
        <strain evidence="2 3">DSM 105453</strain>
    </source>
</reference>
<comment type="caution">
    <text evidence="2">The sequence shown here is derived from an EMBL/GenBank/DDBJ whole genome shotgun (WGS) entry which is preliminary data.</text>
</comment>
<evidence type="ECO:0000313" key="2">
    <source>
        <dbReference type="EMBL" id="MBM7713583.1"/>
    </source>
</evidence>
<evidence type="ECO:0000256" key="1">
    <source>
        <dbReference type="SAM" id="MobiDB-lite"/>
    </source>
</evidence>
<evidence type="ECO:0008006" key="4">
    <source>
        <dbReference type="Google" id="ProtNLM"/>
    </source>
</evidence>
<feature type="region of interest" description="Disordered" evidence="1">
    <location>
        <begin position="1"/>
        <end position="52"/>
    </location>
</feature>
<accession>A0ABS2R1Q9</accession>
<organism evidence="2 3">
    <name type="scientific">Siminovitchia thermophila</name>
    <dbReference type="NCBI Taxonomy" id="1245522"/>
    <lineage>
        <taxon>Bacteria</taxon>
        <taxon>Bacillati</taxon>
        <taxon>Bacillota</taxon>
        <taxon>Bacilli</taxon>
        <taxon>Bacillales</taxon>
        <taxon>Bacillaceae</taxon>
        <taxon>Siminovitchia</taxon>
    </lineage>
</organism>